<dbReference type="PROSITE" id="PS50933">
    <property type="entry name" value="CHRD"/>
    <property type="match status" value="1"/>
</dbReference>
<feature type="domain" description="CHRD" evidence="1">
    <location>
        <begin position="1"/>
        <end position="149"/>
    </location>
</feature>
<reference evidence="3" key="1">
    <citation type="submission" date="2017-05" db="EMBL/GenBank/DDBJ databases">
        <title>Physiological properties and genetic analysis related to exopolysaccharide production of fresh-water unicellular cyanobacterium Aphanothece sacrum, Suizenji Nori, that has been cultured as a food source in Japan.</title>
        <authorList>
            <person name="Kanesaki Y."/>
            <person name="Yoshikawa S."/>
            <person name="Ohki K."/>
        </authorList>
    </citation>
    <scope>NUCLEOTIDE SEQUENCE [LARGE SCALE GENOMIC DNA]</scope>
    <source>
        <strain evidence="3">FPU1</strain>
    </source>
</reference>
<dbReference type="InterPro" id="IPR010895">
    <property type="entry name" value="CHRD"/>
</dbReference>
<evidence type="ECO:0000259" key="1">
    <source>
        <dbReference type="PROSITE" id="PS50933"/>
    </source>
</evidence>
<dbReference type="SMART" id="SM00754">
    <property type="entry name" value="CHRD"/>
    <property type="match status" value="1"/>
</dbReference>
<keyword evidence="3" id="KW-1185">Reference proteome</keyword>
<protein>
    <submittedName>
        <fullName evidence="2">CHRD domain-containing protein</fullName>
    </submittedName>
</protein>
<evidence type="ECO:0000313" key="2">
    <source>
        <dbReference type="EMBL" id="GBF80816.1"/>
    </source>
</evidence>
<dbReference type="Pfam" id="PF07452">
    <property type="entry name" value="CHRD"/>
    <property type="match status" value="1"/>
</dbReference>
<proteinExistence type="predicted"/>
<dbReference type="AlphaFoldDB" id="A0A401II00"/>
<gene>
    <name evidence="2" type="ORF">AsFPU1_2221</name>
</gene>
<dbReference type="EMBL" id="BDQK01000013">
    <property type="protein sequence ID" value="GBF80816.1"/>
    <property type="molecule type" value="Genomic_DNA"/>
</dbReference>
<sequence length="186" mass="18931">MVFTANLTGANEDPPNASPGLGTAIVTLDDIANTMRVQATFSGLTGTTTVAHIHSATAVPGVGTVGVATTTPTFPGFPSGVTGGTYDQTFNMTLVSSYNGSFLTANGGSTANAQIALFNGIKSGSAYFNLHTTAFPGGEIRGFFVSVPEKSSTLGFLALGTLGVASTFKRKLKPSKPSSKEITKVS</sequence>
<name>A0A401II00_APHSA</name>
<evidence type="ECO:0000313" key="3">
    <source>
        <dbReference type="Proteomes" id="UP000287247"/>
    </source>
</evidence>
<accession>A0A401II00</accession>
<dbReference type="Proteomes" id="UP000287247">
    <property type="component" value="Unassembled WGS sequence"/>
</dbReference>
<comment type="caution">
    <text evidence="2">The sequence shown here is derived from an EMBL/GenBank/DDBJ whole genome shotgun (WGS) entry which is preliminary data.</text>
</comment>
<organism evidence="2 3">
    <name type="scientific">Aphanothece sacrum FPU1</name>
    <dbReference type="NCBI Taxonomy" id="1920663"/>
    <lineage>
        <taxon>Bacteria</taxon>
        <taxon>Bacillati</taxon>
        <taxon>Cyanobacteriota</taxon>
        <taxon>Cyanophyceae</taxon>
        <taxon>Oscillatoriophycideae</taxon>
        <taxon>Chroococcales</taxon>
        <taxon>Aphanothecaceae</taxon>
        <taxon>Aphanothece</taxon>
    </lineage>
</organism>